<keyword evidence="1" id="KW-0472">Membrane</keyword>
<keyword evidence="1" id="KW-0812">Transmembrane</keyword>
<organism evidence="2 3">
    <name type="scientific">Pseudoalteromonas fuliginea</name>
    <dbReference type="NCBI Taxonomy" id="1872678"/>
    <lineage>
        <taxon>Bacteria</taxon>
        <taxon>Pseudomonadati</taxon>
        <taxon>Pseudomonadota</taxon>
        <taxon>Gammaproteobacteria</taxon>
        <taxon>Alteromonadales</taxon>
        <taxon>Pseudoalteromonadaceae</taxon>
        <taxon>Pseudoalteromonas</taxon>
    </lineage>
</organism>
<dbReference type="PANTHER" id="PTHR32309:SF13">
    <property type="entry name" value="FERRIC ENTEROBACTIN TRANSPORT PROTEIN FEPE"/>
    <property type="match status" value="1"/>
</dbReference>
<evidence type="ECO:0008006" key="4">
    <source>
        <dbReference type="Google" id="ProtNLM"/>
    </source>
</evidence>
<keyword evidence="1" id="KW-1133">Transmembrane helix</keyword>
<dbReference type="RefSeq" id="WP_149605099.1">
    <property type="nucleotide sequence ID" value="NZ_SEUJ01000049.1"/>
</dbReference>
<dbReference type="Proteomes" id="UP000322915">
    <property type="component" value="Unassembled WGS sequence"/>
</dbReference>
<comment type="caution">
    <text evidence="2">The sequence shown here is derived from an EMBL/GenBank/DDBJ whole genome shotgun (WGS) entry which is preliminary data.</text>
</comment>
<dbReference type="InterPro" id="IPR050445">
    <property type="entry name" value="Bact_polysacc_biosynth/exp"/>
</dbReference>
<name>A0ABQ6RMQ4_9GAMM</name>
<dbReference type="PANTHER" id="PTHR32309">
    <property type="entry name" value="TYROSINE-PROTEIN KINASE"/>
    <property type="match status" value="1"/>
</dbReference>
<dbReference type="EMBL" id="SEUJ01000049">
    <property type="protein sequence ID" value="KAA1164524.1"/>
    <property type="molecule type" value="Genomic_DNA"/>
</dbReference>
<proteinExistence type="predicted"/>
<evidence type="ECO:0000313" key="2">
    <source>
        <dbReference type="EMBL" id="KAA1164524.1"/>
    </source>
</evidence>
<evidence type="ECO:0000313" key="3">
    <source>
        <dbReference type="Proteomes" id="UP000322915"/>
    </source>
</evidence>
<protein>
    <recommendedName>
        <fullName evidence="4">Polysaccharide chain length determinant N-terminal domain-containing protein</fullName>
    </recommendedName>
</protein>
<accession>A0ABQ6RMQ4</accession>
<feature type="transmembrane region" description="Helical" evidence="1">
    <location>
        <begin position="22"/>
        <end position="43"/>
    </location>
</feature>
<feature type="transmembrane region" description="Helical" evidence="1">
    <location>
        <begin position="263"/>
        <end position="283"/>
    </location>
</feature>
<keyword evidence="3" id="KW-1185">Reference proteome</keyword>
<evidence type="ECO:0000256" key="1">
    <source>
        <dbReference type="SAM" id="Phobius"/>
    </source>
</evidence>
<reference evidence="2 3" key="1">
    <citation type="submission" date="2019-01" db="EMBL/GenBank/DDBJ databases">
        <title>Genome sequences of marine Pseudoalteromonas species.</title>
        <authorList>
            <person name="Boraston A.B."/>
            <person name="Hehemann J.-H."/>
            <person name="Vickers C.J."/>
            <person name="Salama-Alber O."/>
            <person name="Abe K."/>
            <person name="Hettle A.J."/>
        </authorList>
    </citation>
    <scope>NUCLEOTIDE SEQUENCE [LARGE SCALE GENOMIC DNA]</scope>
    <source>
        <strain evidence="2 3">PS47</strain>
    </source>
</reference>
<gene>
    <name evidence="2" type="ORF">EU509_02130</name>
</gene>
<sequence>MKIENNEINFSSLLKLCWEKKLTIFIVTAFTILIVNAGVYFGIEKKYKAQVLLSEREEQSSTELPSGLGSLGALVGIGGKDSGEADKTLKIMQTRSFIERFVTKYNYLPILFAVKSWDKESNSLLYADYYNPNDGWGIPKPSIFEVQKRFLSSIDIAQDNVTEFISISFTHNSPYIAKEVLDNLVNGLNILMQEQAINNAELSVKYLKEELEKTELLEFRKTLLKLIESELQKKMIANVHSDYVFITIDPAVVNFKPVSPQTLLFAMLSVIFGFSFGVLIVLIETKFKSSEHKCDGEITL</sequence>